<dbReference type="EMBL" id="BRYB01000798">
    <property type="protein sequence ID" value="GMI37921.1"/>
    <property type="molecule type" value="Genomic_DNA"/>
</dbReference>
<gene>
    <name evidence="1" type="ORF">TeGR_g3214</name>
</gene>
<dbReference type="Proteomes" id="UP001165060">
    <property type="component" value="Unassembled WGS sequence"/>
</dbReference>
<reference evidence="1 2" key="1">
    <citation type="journal article" date="2023" name="Commun. Biol.">
        <title>Genome analysis of Parmales, the sister group of diatoms, reveals the evolutionary specialization of diatoms from phago-mixotrophs to photoautotrophs.</title>
        <authorList>
            <person name="Ban H."/>
            <person name="Sato S."/>
            <person name="Yoshikawa S."/>
            <person name="Yamada K."/>
            <person name="Nakamura Y."/>
            <person name="Ichinomiya M."/>
            <person name="Sato N."/>
            <person name="Blanc-Mathieu R."/>
            <person name="Endo H."/>
            <person name="Kuwata A."/>
            <person name="Ogata H."/>
        </authorList>
    </citation>
    <scope>NUCLEOTIDE SEQUENCE [LARGE SCALE GENOMIC DNA]</scope>
</reference>
<organism evidence="1 2">
    <name type="scientific">Tetraparma gracilis</name>
    <dbReference type="NCBI Taxonomy" id="2962635"/>
    <lineage>
        <taxon>Eukaryota</taxon>
        <taxon>Sar</taxon>
        <taxon>Stramenopiles</taxon>
        <taxon>Ochrophyta</taxon>
        <taxon>Bolidophyceae</taxon>
        <taxon>Parmales</taxon>
        <taxon>Triparmaceae</taxon>
        <taxon>Tetraparma</taxon>
    </lineage>
</organism>
<evidence type="ECO:0000313" key="2">
    <source>
        <dbReference type="Proteomes" id="UP001165060"/>
    </source>
</evidence>
<protein>
    <submittedName>
        <fullName evidence="1">Uncharacterized protein</fullName>
    </submittedName>
</protein>
<proteinExistence type="predicted"/>
<accession>A0ABQ6N0X6</accession>
<comment type="caution">
    <text evidence="1">The sequence shown here is derived from an EMBL/GenBank/DDBJ whole genome shotgun (WGS) entry which is preliminary data.</text>
</comment>
<name>A0ABQ6N0X6_9STRA</name>
<sequence length="207" mass="21225">MLSKGDTYSEAQEPAHAEFKDAHNLVLAALAKSGGGEVFVLDGPAAKSTLALLKAGVPRSRVRVANRHGATLGAIRGLTALPAAQLAGAAAAEALRPGGAFGDVAFSALYLDACGQSPGPLVDMIEAAFDREAMPARVALGFSLLGGGQDVADREMAVVRAAATAGRKHGMVVRHVGDEPGEFGVVLENKVHDGTLTCWLCLDKVVC</sequence>
<evidence type="ECO:0000313" key="1">
    <source>
        <dbReference type="EMBL" id="GMI37921.1"/>
    </source>
</evidence>
<keyword evidence="2" id="KW-1185">Reference proteome</keyword>